<reference evidence="1" key="1">
    <citation type="submission" date="2021-01" db="EMBL/GenBank/DDBJ databases">
        <title>Whole genome shotgun sequence of Actinoplanes rishiriensis NBRC 108556.</title>
        <authorList>
            <person name="Komaki H."/>
            <person name="Tamura T."/>
        </authorList>
    </citation>
    <scope>NUCLEOTIDE SEQUENCE</scope>
    <source>
        <strain evidence="1">NBRC 108556</strain>
    </source>
</reference>
<dbReference type="EMBL" id="BOMV01000123">
    <property type="protein sequence ID" value="GIF02162.1"/>
    <property type="molecule type" value="Genomic_DNA"/>
</dbReference>
<gene>
    <name evidence="1" type="ORF">Ari01nite_96260</name>
</gene>
<protein>
    <submittedName>
        <fullName evidence="1">Uncharacterized protein</fullName>
    </submittedName>
</protein>
<accession>A0A919KDB4</accession>
<name>A0A919KDB4_9ACTN</name>
<dbReference type="RefSeq" id="WP_203791238.1">
    <property type="nucleotide sequence ID" value="NZ_BOMV01000123.1"/>
</dbReference>
<dbReference type="Proteomes" id="UP000636960">
    <property type="component" value="Unassembled WGS sequence"/>
</dbReference>
<evidence type="ECO:0000313" key="1">
    <source>
        <dbReference type="EMBL" id="GIF02162.1"/>
    </source>
</evidence>
<dbReference type="AlphaFoldDB" id="A0A919KDB4"/>
<proteinExistence type="predicted"/>
<organism evidence="1 2">
    <name type="scientific">Paractinoplanes rishiriensis</name>
    <dbReference type="NCBI Taxonomy" id="1050105"/>
    <lineage>
        <taxon>Bacteria</taxon>
        <taxon>Bacillati</taxon>
        <taxon>Actinomycetota</taxon>
        <taxon>Actinomycetes</taxon>
        <taxon>Micromonosporales</taxon>
        <taxon>Micromonosporaceae</taxon>
        <taxon>Paractinoplanes</taxon>
    </lineage>
</organism>
<sequence length="84" mass="9210">MHLAHTIAERRGWERLLPGDLHPVKTGFRISPSNPYNGIVEDHADELYTTLAQRLAPLGLATCTSWKARTASSPTGCAPYGRPL</sequence>
<comment type="caution">
    <text evidence="1">The sequence shown here is derived from an EMBL/GenBank/DDBJ whole genome shotgun (WGS) entry which is preliminary data.</text>
</comment>
<evidence type="ECO:0000313" key="2">
    <source>
        <dbReference type="Proteomes" id="UP000636960"/>
    </source>
</evidence>
<keyword evidence="2" id="KW-1185">Reference proteome</keyword>